<dbReference type="CDD" id="cd06354">
    <property type="entry name" value="PBP1_PrnA-like"/>
    <property type="match status" value="1"/>
</dbReference>
<evidence type="ECO:0000256" key="2">
    <source>
        <dbReference type="ARBA" id="ARBA00008610"/>
    </source>
</evidence>
<dbReference type="RefSeq" id="WP_187303567.1">
    <property type="nucleotide sequence ID" value="NZ_JACRYT010000013.1"/>
</dbReference>
<dbReference type="PANTHER" id="PTHR34296:SF2">
    <property type="entry name" value="ABC TRANSPORTER GUANOSINE-BINDING PROTEIN NUPN"/>
    <property type="match status" value="1"/>
</dbReference>
<dbReference type="EMBL" id="JACRYT010000013">
    <property type="protein sequence ID" value="MBC6680471.1"/>
    <property type="molecule type" value="Genomic_DNA"/>
</dbReference>
<keyword evidence="4 7" id="KW-0732">Signal</keyword>
<accession>A0A923SRB0</accession>
<evidence type="ECO:0000256" key="5">
    <source>
        <dbReference type="ARBA" id="ARBA00023136"/>
    </source>
</evidence>
<keyword evidence="5" id="KW-0472">Membrane</keyword>
<dbReference type="SUPFAM" id="SSF53822">
    <property type="entry name" value="Periplasmic binding protein-like I"/>
    <property type="match status" value="1"/>
</dbReference>
<feature type="chain" id="PRO_5037220162" evidence="7">
    <location>
        <begin position="25"/>
        <end position="368"/>
    </location>
</feature>
<protein>
    <submittedName>
        <fullName evidence="9">BMP family ABC transporter substrate-binding protein</fullName>
    </submittedName>
</protein>
<feature type="domain" description="ABC transporter substrate-binding protein PnrA-like" evidence="8">
    <location>
        <begin position="43"/>
        <end position="343"/>
    </location>
</feature>
<evidence type="ECO:0000256" key="1">
    <source>
        <dbReference type="ARBA" id="ARBA00004193"/>
    </source>
</evidence>
<dbReference type="Pfam" id="PF02608">
    <property type="entry name" value="Bmp"/>
    <property type="match status" value="1"/>
</dbReference>
<evidence type="ECO:0000313" key="9">
    <source>
        <dbReference type="EMBL" id="MBC6680471.1"/>
    </source>
</evidence>
<organism evidence="9 10">
    <name type="scientific">Zhenpiania hominis</name>
    <dbReference type="NCBI Taxonomy" id="2763644"/>
    <lineage>
        <taxon>Bacteria</taxon>
        <taxon>Bacillati</taxon>
        <taxon>Bacillota</taxon>
        <taxon>Clostridia</taxon>
        <taxon>Peptostreptococcales</taxon>
        <taxon>Anaerovoracaceae</taxon>
        <taxon>Zhenpiania</taxon>
    </lineage>
</organism>
<dbReference type="Proteomes" id="UP000602647">
    <property type="component" value="Unassembled WGS sequence"/>
</dbReference>
<dbReference type="AlphaFoldDB" id="A0A923SRB0"/>
<comment type="caution">
    <text evidence="9">The sequence shown here is derived from an EMBL/GenBank/DDBJ whole genome shotgun (WGS) entry which is preliminary data.</text>
</comment>
<keyword evidence="6" id="KW-0449">Lipoprotein</keyword>
<keyword evidence="3" id="KW-1003">Cell membrane</keyword>
<evidence type="ECO:0000256" key="7">
    <source>
        <dbReference type="SAM" id="SignalP"/>
    </source>
</evidence>
<evidence type="ECO:0000313" key="10">
    <source>
        <dbReference type="Proteomes" id="UP000602647"/>
    </source>
</evidence>
<dbReference type="PANTHER" id="PTHR34296">
    <property type="entry name" value="TRANSCRIPTIONAL ACTIVATOR PROTEIN MED"/>
    <property type="match status" value="1"/>
</dbReference>
<dbReference type="PROSITE" id="PS51257">
    <property type="entry name" value="PROKAR_LIPOPROTEIN"/>
    <property type="match status" value="1"/>
</dbReference>
<dbReference type="InterPro" id="IPR003760">
    <property type="entry name" value="PnrA-like"/>
</dbReference>
<name>A0A923SRB0_9FIRM</name>
<dbReference type="GO" id="GO:0005886">
    <property type="term" value="C:plasma membrane"/>
    <property type="evidence" value="ECO:0007669"/>
    <property type="project" value="UniProtKB-SubCell"/>
</dbReference>
<evidence type="ECO:0000256" key="3">
    <source>
        <dbReference type="ARBA" id="ARBA00022475"/>
    </source>
</evidence>
<proteinExistence type="inferred from homology"/>
<evidence type="ECO:0000259" key="8">
    <source>
        <dbReference type="Pfam" id="PF02608"/>
    </source>
</evidence>
<comment type="similarity">
    <text evidence="2">Belongs to the BMP lipoprotein family.</text>
</comment>
<keyword evidence="10" id="KW-1185">Reference proteome</keyword>
<reference evidence="9" key="1">
    <citation type="submission" date="2020-08" db="EMBL/GenBank/DDBJ databases">
        <title>Genome public.</title>
        <authorList>
            <person name="Liu C."/>
            <person name="Sun Q."/>
        </authorList>
    </citation>
    <scope>NUCLEOTIDE SEQUENCE</scope>
    <source>
        <strain evidence="9">BX12</strain>
    </source>
</reference>
<evidence type="ECO:0000256" key="6">
    <source>
        <dbReference type="ARBA" id="ARBA00023288"/>
    </source>
</evidence>
<evidence type="ECO:0000256" key="4">
    <source>
        <dbReference type="ARBA" id="ARBA00022729"/>
    </source>
</evidence>
<comment type="subcellular location">
    <subcellularLocation>
        <location evidence="1">Cell membrane</location>
        <topology evidence="1">Lipid-anchor</topology>
    </subcellularLocation>
</comment>
<dbReference type="Gene3D" id="3.40.50.2300">
    <property type="match status" value="2"/>
</dbReference>
<sequence>MKKQTKLAAVFLIIIAVMAFSACGAPEETGEEQVPYEIALISDTKSIEDGAFNEAVWDGIESFVEEDPVSYKHYMTTEDSTRAYLKAIEEASKGGAKLVIAAGSAFSNAIERAQDQYPELHFLLLDGQPCEEDGTPSQCGDNTVSIQFSEEQAGYLAGYAVVKEGYRNLAFLGGKEQPPVQRFGYGYVQGAHAAAEELGASDLKVRYAYLDTFEESDKVEELAEDWYSDGTEVIFACAGAAGRSVMRAAEACGGNVIGADVDQSRESETVLVSAVKNIEAAVSDVLWEYYGDQEFAGGQSVLLDAENAGIGLSMESSRMKHFGKSEYEEVFQKLAKKTVVVKKDEVQNPEQMGTKRVEVQFVKDLETD</sequence>
<dbReference type="InterPro" id="IPR028082">
    <property type="entry name" value="Peripla_BP_I"/>
</dbReference>
<feature type="signal peptide" evidence="7">
    <location>
        <begin position="1"/>
        <end position="24"/>
    </location>
</feature>
<dbReference type="InterPro" id="IPR050957">
    <property type="entry name" value="BMP_lipoprotein"/>
</dbReference>
<gene>
    <name evidence="9" type="ORF">H9L42_11635</name>
</gene>